<dbReference type="STRING" id="1188229.GlitD10_0133"/>
<dbReference type="PANTHER" id="PTHR42827">
    <property type="entry name" value="IRON-SULFUR CLUSTER-BINDING PROTEIN-RELATED"/>
    <property type="match status" value="1"/>
</dbReference>
<dbReference type="PANTHER" id="PTHR42827:SF1">
    <property type="entry name" value="IRON-SULFUR CLUSTER-BINDING PROTEIN"/>
    <property type="match status" value="1"/>
</dbReference>
<dbReference type="AlphaFoldDB" id="A0A1J0A922"/>
<dbReference type="RefSeq" id="WP_071453175.1">
    <property type="nucleotide sequence ID" value="NZ_CP017675.1"/>
</dbReference>
<proteinExistence type="predicted"/>
<sequence>MAKFDDHPTVRWWREQPIAPNPVKLNADSLRSLCLEAGADDVGFVELDRPAIADQRSDILATFAPTKALISIVCRMNWENVRTPARSVANLEFHANYDEVNEVARAIVKLLNQTGVRALYPSAGFPMEMDRFPDKIWVVSHKPVAVAAGLGHMGLHRNVIHPKFGNFISLGTILIDAEVTEYNQPIDYNPCIDCKLCVVACPVGAIAPDGYFNFSACYTHNYRELMSGFTDWAETIADSKNAKDYRQKVTASESASMWQSLSFKANYKAAYCIAACPAGEDVIAPFLSDRKGFIREVVKPLQDKLEPIYVVPGSDAETYVARRFPHKTIRRVSSGIRPQSIPGFLFGLPLLFQRDQSKGLNAVYHFTFFGAESSQATVTICDRTVQVERGHTGIADLAIVADSKTWLGFVAKEKNLIWALLQRKIRIKGSIKLLQAFGKCFPA</sequence>
<feature type="domain" description="4Fe-4S ferredoxin-type" evidence="4">
    <location>
        <begin position="182"/>
        <end position="211"/>
    </location>
</feature>
<evidence type="ECO:0000259" key="4">
    <source>
        <dbReference type="PROSITE" id="PS51379"/>
    </source>
</evidence>
<dbReference type="Pfam" id="PF02036">
    <property type="entry name" value="SCP2"/>
    <property type="match status" value="1"/>
</dbReference>
<evidence type="ECO:0000256" key="3">
    <source>
        <dbReference type="ARBA" id="ARBA00023014"/>
    </source>
</evidence>
<dbReference type="SUPFAM" id="SSF46548">
    <property type="entry name" value="alpha-helical ferredoxin"/>
    <property type="match status" value="1"/>
</dbReference>
<dbReference type="GO" id="GO:0046872">
    <property type="term" value="F:metal ion binding"/>
    <property type="evidence" value="ECO:0007669"/>
    <property type="project" value="UniProtKB-KW"/>
</dbReference>
<dbReference type="InterPro" id="IPR003033">
    <property type="entry name" value="SCP2_sterol-bd_dom"/>
</dbReference>
<name>A0A1J0A922_9CYAN</name>
<dbReference type="InterPro" id="IPR017900">
    <property type="entry name" value="4Fe4S_Fe_S_CS"/>
</dbReference>
<dbReference type="Proteomes" id="UP000180235">
    <property type="component" value="Chromosome"/>
</dbReference>
<dbReference type="EMBL" id="CP017675">
    <property type="protein sequence ID" value="APB32434.1"/>
    <property type="molecule type" value="Genomic_DNA"/>
</dbReference>
<evidence type="ECO:0000313" key="5">
    <source>
        <dbReference type="EMBL" id="APB32434.1"/>
    </source>
</evidence>
<dbReference type="InterPro" id="IPR036527">
    <property type="entry name" value="SCP2_sterol-bd_dom_sf"/>
</dbReference>
<dbReference type="SUPFAM" id="SSF55718">
    <property type="entry name" value="SCP-like"/>
    <property type="match status" value="1"/>
</dbReference>
<evidence type="ECO:0000256" key="1">
    <source>
        <dbReference type="ARBA" id="ARBA00022723"/>
    </source>
</evidence>
<protein>
    <submittedName>
        <fullName evidence="5">4Fe-4S ferredoxin iron-sulfur binding domain-containing protein</fullName>
    </submittedName>
</protein>
<dbReference type="PROSITE" id="PS00198">
    <property type="entry name" value="4FE4S_FER_1"/>
    <property type="match status" value="1"/>
</dbReference>
<evidence type="ECO:0000313" key="6">
    <source>
        <dbReference type="Proteomes" id="UP000180235"/>
    </source>
</evidence>
<evidence type="ECO:0000256" key="2">
    <source>
        <dbReference type="ARBA" id="ARBA00023004"/>
    </source>
</evidence>
<accession>A0A1J0A922</accession>
<dbReference type="PROSITE" id="PS51379">
    <property type="entry name" value="4FE4S_FER_2"/>
    <property type="match status" value="1"/>
</dbReference>
<dbReference type="Pfam" id="PF00037">
    <property type="entry name" value="Fer4"/>
    <property type="match status" value="1"/>
</dbReference>
<dbReference type="Gene3D" id="3.30.1050.10">
    <property type="entry name" value="SCP2 sterol-binding domain"/>
    <property type="match status" value="1"/>
</dbReference>
<dbReference type="InterPro" id="IPR017896">
    <property type="entry name" value="4Fe4S_Fe-S-bd"/>
</dbReference>
<keyword evidence="1" id="KW-0479">Metal-binding</keyword>
<reference evidence="5 6" key="1">
    <citation type="submission" date="2016-10" db="EMBL/GenBank/DDBJ databases">
        <title>Description of Gloeomargarita lithophora gen. nov., sp. nov., a thylakoid-bearing basal-branching cyanobacterium with intracellular carbonates, and proposal for Gloeomargaritales ord. nov.</title>
        <authorList>
            <person name="Moreira D."/>
            <person name="Tavera R."/>
            <person name="Benzerara K."/>
            <person name="Skouri-Panet F."/>
            <person name="Couradeau E."/>
            <person name="Gerard E."/>
            <person name="Loussert C."/>
            <person name="Novelo E."/>
            <person name="Zivanovic Y."/>
            <person name="Lopez-Garcia P."/>
        </authorList>
    </citation>
    <scope>NUCLEOTIDE SEQUENCE [LARGE SCALE GENOMIC DNA]</scope>
    <source>
        <strain evidence="5 6">D10</strain>
    </source>
</reference>
<gene>
    <name evidence="5" type="ORF">GlitD10_0133</name>
</gene>
<dbReference type="OrthoDB" id="9815745at2"/>
<organism evidence="5 6">
    <name type="scientific">Gloeomargarita lithophora Alchichica-D10</name>
    <dbReference type="NCBI Taxonomy" id="1188229"/>
    <lineage>
        <taxon>Bacteria</taxon>
        <taxon>Bacillati</taxon>
        <taxon>Cyanobacteriota</taxon>
        <taxon>Cyanophyceae</taxon>
        <taxon>Gloeomargaritales</taxon>
        <taxon>Gloeomargaritaceae</taxon>
        <taxon>Gloeomargarita</taxon>
    </lineage>
</organism>
<keyword evidence="3" id="KW-0411">Iron-sulfur</keyword>
<keyword evidence="2" id="KW-0408">Iron</keyword>
<keyword evidence="6" id="KW-1185">Reference proteome</keyword>
<dbReference type="KEGG" id="glt:GlitD10_0133"/>
<dbReference type="Gene3D" id="3.30.70.20">
    <property type="match status" value="1"/>
</dbReference>
<dbReference type="GO" id="GO:0051536">
    <property type="term" value="F:iron-sulfur cluster binding"/>
    <property type="evidence" value="ECO:0007669"/>
    <property type="project" value="UniProtKB-KW"/>
</dbReference>